<reference evidence="1" key="2">
    <citation type="journal article" date="2024" name="Plant">
        <title>Genomic evolution and insights into agronomic trait innovations of Sesamum species.</title>
        <authorList>
            <person name="Miao H."/>
            <person name="Wang L."/>
            <person name="Qu L."/>
            <person name="Liu H."/>
            <person name="Sun Y."/>
            <person name="Le M."/>
            <person name="Wang Q."/>
            <person name="Wei S."/>
            <person name="Zheng Y."/>
            <person name="Lin W."/>
            <person name="Duan Y."/>
            <person name="Cao H."/>
            <person name="Xiong S."/>
            <person name="Wang X."/>
            <person name="Wei L."/>
            <person name="Li C."/>
            <person name="Ma Q."/>
            <person name="Ju M."/>
            <person name="Zhao R."/>
            <person name="Li G."/>
            <person name="Mu C."/>
            <person name="Tian Q."/>
            <person name="Mei H."/>
            <person name="Zhang T."/>
            <person name="Gao T."/>
            <person name="Zhang H."/>
        </authorList>
    </citation>
    <scope>NUCLEOTIDE SEQUENCE</scope>
    <source>
        <strain evidence="1">3651</strain>
    </source>
</reference>
<evidence type="ECO:0000313" key="2">
    <source>
        <dbReference type="Proteomes" id="UP001293254"/>
    </source>
</evidence>
<accession>A0AAE1XMQ7</accession>
<reference evidence="1" key="1">
    <citation type="submission" date="2020-06" db="EMBL/GenBank/DDBJ databases">
        <authorList>
            <person name="Li T."/>
            <person name="Hu X."/>
            <person name="Zhang T."/>
            <person name="Song X."/>
            <person name="Zhang H."/>
            <person name="Dai N."/>
            <person name="Sheng W."/>
            <person name="Hou X."/>
            <person name="Wei L."/>
        </authorList>
    </citation>
    <scope>NUCLEOTIDE SEQUENCE</scope>
    <source>
        <strain evidence="1">3651</strain>
        <tissue evidence="1">Leaf</tissue>
    </source>
</reference>
<gene>
    <name evidence="1" type="ORF">Salat_2578900</name>
</gene>
<protein>
    <submittedName>
        <fullName evidence="1">Uncharacterized protein</fullName>
    </submittedName>
</protein>
<proteinExistence type="predicted"/>
<organism evidence="1 2">
    <name type="scientific">Sesamum alatum</name>
    <dbReference type="NCBI Taxonomy" id="300844"/>
    <lineage>
        <taxon>Eukaryota</taxon>
        <taxon>Viridiplantae</taxon>
        <taxon>Streptophyta</taxon>
        <taxon>Embryophyta</taxon>
        <taxon>Tracheophyta</taxon>
        <taxon>Spermatophyta</taxon>
        <taxon>Magnoliopsida</taxon>
        <taxon>eudicotyledons</taxon>
        <taxon>Gunneridae</taxon>
        <taxon>Pentapetalae</taxon>
        <taxon>asterids</taxon>
        <taxon>lamiids</taxon>
        <taxon>Lamiales</taxon>
        <taxon>Pedaliaceae</taxon>
        <taxon>Sesamum</taxon>
    </lineage>
</organism>
<dbReference type="EMBL" id="JACGWO010000011">
    <property type="protein sequence ID" value="KAK4414720.1"/>
    <property type="molecule type" value="Genomic_DNA"/>
</dbReference>
<dbReference type="AlphaFoldDB" id="A0AAE1XMQ7"/>
<comment type="caution">
    <text evidence="1">The sequence shown here is derived from an EMBL/GenBank/DDBJ whole genome shotgun (WGS) entry which is preliminary data.</text>
</comment>
<sequence>MVRLDTRKVLHIGILKLNPPIHTAECSVQPSTTKHLLKASPTPCKFAPRVPKIHQLIIKHSPNKLLMDWYHSTLLPEISLSSNPQPPSRGVRKRKGWVPSGLASFYGLSINLIGFTPSSNQ</sequence>
<name>A0AAE1XMQ7_9LAMI</name>
<evidence type="ECO:0000313" key="1">
    <source>
        <dbReference type="EMBL" id="KAK4414720.1"/>
    </source>
</evidence>
<dbReference type="Proteomes" id="UP001293254">
    <property type="component" value="Unassembled WGS sequence"/>
</dbReference>
<keyword evidence="2" id="KW-1185">Reference proteome</keyword>